<evidence type="ECO:0000313" key="2">
    <source>
        <dbReference type="Proteomes" id="UP000887565"/>
    </source>
</evidence>
<keyword evidence="2" id="KW-1185">Reference proteome</keyword>
<feature type="region of interest" description="Disordered" evidence="1">
    <location>
        <begin position="127"/>
        <end position="147"/>
    </location>
</feature>
<proteinExistence type="predicted"/>
<dbReference type="Proteomes" id="UP000887565">
    <property type="component" value="Unplaced"/>
</dbReference>
<evidence type="ECO:0000313" key="3">
    <source>
        <dbReference type="WBParaSite" id="nRc.2.0.1.t29796-RA"/>
    </source>
</evidence>
<accession>A0A915JU52</accession>
<evidence type="ECO:0000256" key="1">
    <source>
        <dbReference type="SAM" id="MobiDB-lite"/>
    </source>
</evidence>
<protein>
    <submittedName>
        <fullName evidence="3">Uncharacterized protein</fullName>
    </submittedName>
</protein>
<reference evidence="3" key="1">
    <citation type="submission" date="2022-11" db="UniProtKB">
        <authorList>
            <consortium name="WormBaseParasite"/>
        </authorList>
    </citation>
    <scope>IDENTIFICATION</scope>
</reference>
<dbReference type="WBParaSite" id="nRc.2.0.1.t29796-RA">
    <property type="protein sequence ID" value="nRc.2.0.1.t29796-RA"/>
    <property type="gene ID" value="nRc.2.0.1.g29796"/>
</dbReference>
<dbReference type="AlphaFoldDB" id="A0A915JU52"/>
<organism evidence="2 3">
    <name type="scientific">Romanomermis culicivorax</name>
    <name type="common">Nematode worm</name>
    <dbReference type="NCBI Taxonomy" id="13658"/>
    <lineage>
        <taxon>Eukaryota</taxon>
        <taxon>Metazoa</taxon>
        <taxon>Ecdysozoa</taxon>
        <taxon>Nematoda</taxon>
        <taxon>Enoplea</taxon>
        <taxon>Dorylaimia</taxon>
        <taxon>Mermithida</taxon>
        <taxon>Mermithoidea</taxon>
        <taxon>Mermithidae</taxon>
        <taxon>Romanomermis</taxon>
    </lineage>
</organism>
<name>A0A915JU52_ROMCU</name>
<sequence length="223" mass="24712">MKNLTFFKLSARLRAKPKMRPGVPTTMWGVLLFNVSSSFLTFMPPKKTLTLTPGKYLLKRSYSLLIWKANSRKTPLKSETPKILRATVTRTNFRKSIINNAEVSLRKLLLADHTVKQTVTYRAADEQSAGQSHDEQALGGHQCPRTRTTCPREKEMLGEGVEPSTLCMSGSKSVVFGLVGFLGGARAVPPLANVGVGVTIRTRAQQKWPGSEPVEWLNHQSYG</sequence>